<dbReference type="NCBIfam" id="TIGR01076">
    <property type="entry name" value="sortase_fam"/>
    <property type="match status" value="1"/>
</dbReference>
<dbReference type="PROSITE" id="PS00758">
    <property type="entry name" value="ARGE_DAPE_CPG2_1"/>
    <property type="match status" value="1"/>
</dbReference>
<accession>A0A917AQX4</accession>
<keyword evidence="4" id="KW-1185">Reference proteome</keyword>
<dbReference type="RefSeq" id="WP_188388008.1">
    <property type="nucleotide sequence ID" value="NZ_BMFK01000001.1"/>
</dbReference>
<evidence type="ECO:0000313" key="3">
    <source>
        <dbReference type="EMBL" id="GGE68178.1"/>
    </source>
</evidence>
<keyword evidence="1" id="KW-0378">Hydrolase</keyword>
<dbReference type="InterPro" id="IPR001261">
    <property type="entry name" value="ArgE/DapE_CS"/>
</dbReference>
<evidence type="ECO:0000256" key="2">
    <source>
        <dbReference type="PIRSR" id="PIRSR605754-1"/>
    </source>
</evidence>
<dbReference type="CDD" id="cd05828">
    <property type="entry name" value="Sortase_D_1"/>
    <property type="match status" value="1"/>
</dbReference>
<dbReference type="EMBL" id="BMFK01000001">
    <property type="protein sequence ID" value="GGE68178.1"/>
    <property type="molecule type" value="Genomic_DNA"/>
</dbReference>
<dbReference type="Gene3D" id="2.40.260.10">
    <property type="entry name" value="Sortase"/>
    <property type="match status" value="1"/>
</dbReference>
<proteinExistence type="predicted"/>
<dbReference type="SUPFAM" id="SSF63817">
    <property type="entry name" value="Sortase"/>
    <property type="match status" value="1"/>
</dbReference>
<comment type="caution">
    <text evidence="3">The sequence shown here is derived from an EMBL/GenBank/DDBJ whole genome shotgun (WGS) entry which is preliminary data.</text>
</comment>
<dbReference type="InterPro" id="IPR005754">
    <property type="entry name" value="Sortase"/>
</dbReference>
<feature type="active site" description="Acyl-thioester intermediate" evidence="2">
    <location>
        <position position="167"/>
    </location>
</feature>
<dbReference type="Pfam" id="PF04203">
    <property type="entry name" value="Sortase"/>
    <property type="match status" value="1"/>
</dbReference>
<gene>
    <name evidence="3" type="primary">yhcS</name>
    <name evidence="3" type="ORF">GCM10007140_17790</name>
</gene>
<dbReference type="AlphaFoldDB" id="A0A917AQX4"/>
<evidence type="ECO:0008006" key="5">
    <source>
        <dbReference type="Google" id="ProtNLM"/>
    </source>
</evidence>
<feature type="active site" description="Proton donor/acceptor" evidence="2">
    <location>
        <position position="109"/>
    </location>
</feature>
<reference evidence="3" key="2">
    <citation type="submission" date="2020-09" db="EMBL/GenBank/DDBJ databases">
        <authorList>
            <person name="Sun Q."/>
            <person name="Zhou Y."/>
        </authorList>
    </citation>
    <scope>NUCLEOTIDE SEQUENCE</scope>
    <source>
        <strain evidence="3">CGMCC 1.12698</strain>
    </source>
</reference>
<name>A0A917AQX4_9BACI</name>
<dbReference type="NCBIfam" id="NF033746">
    <property type="entry name" value="class_D_sortase"/>
    <property type="match status" value="1"/>
</dbReference>
<dbReference type="Proteomes" id="UP000605259">
    <property type="component" value="Unassembled WGS sequence"/>
</dbReference>
<reference evidence="3" key="1">
    <citation type="journal article" date="2014" name="Int. J. Syst. Evol. Microbiol.">
        <title>Complete genome sequence of Corynebacterium casei LMG S-19264T (=DSM 44701T), isolated from a smear-ripened cheese.</title>
        <authorList>
            <consortium name="US DOE Joint Genome Institute (JGI-PGF)"/>
            <person name="Walter F."/>
            <person name="Albersmeier A."/>
            <person name="Kalinowski J."/>
            <person name="Ruckert C."/>
        </authorList>
    </citation>
    <scope>NUCLEOTIDE SEQUENCE</scope>
    <source>
        <strain evidence="3">CGMCC 1.12698</strain>
    </source>
</reference>
<organism evidence="3 4">
    <name type="scientific">Priestia taiwanensis</name>
    <dbReference type="NCBI Taxonomy" id="1347902"/>
    <lineage>
        <taxon>Bacteria</taxon>
        <taxon>Bacillati</taxon>
        <taxon>Bacillota</taxon>
        <taxon>Bacilli</taxon>
        <taxon>Bacillales</taxon>
        <taxon>Bacillaceae</taxon>
        <taxon>Priestia</taxon>
    </lineage>
</organism>
<dbReference type="InterPro" id="IPR041999">
    <property type="entry name" value="Sortase_D_1"/>
</dbReference>
<evidence type="ECO:0000313" key="4">
    <source>
        <dbReference type="Proteomes" id="UP000605259"/>
    </source>
</evidence>
<dbReference type="InterPro" id="IPR053525">
    <property type="entry name" value="Sortase_D"/>
</dbReference>
<dbReference type="InterPro" id="IPR023365">
    <property type="entry name" value="Sortase_dom-sf"/>
</dbReference>
<evidence type="ECO:0000256" key="1">
    <source>
        <dbReference type="ARBA" id="ARBA00022801"/>
    </source>
</evidence>
<protein>
    <recommendedName>
        <fullName evidence="5">Class D sortase</fullName>
    </recommendedName>
</protein>
<dbReference type="GO" id="GO:0016787">
    <property type="term" value="F:hydrolase activity"/>
    <property type="evidence" value="ECO:0007669"/>
    <property type="project" value="UniProtKB-KW"/>
</dbReference>
<sequence length="193" mass="21790">MRKWFGLLLMIGGISLLGVGGWQYFNTKQAEKESLQEAKEILVKTETKQERSDFKPKQNETVGILRIPKIDAELPIVEGTDENDLKKGVGHFATTAFPGDKEQILLSGHRDTVFRRFGELEVGDTFIVELPYGTFTYEMRDSKIVPANDTSIIGSIQGEEVLNISTCYPFRFVGDAPDRYVVYAYPVDKDTTR</sequence>